<name>A0ABM8M5D0_9GAMM</name>
<evidence type="ECO:0000313" key="2">
    <source>
        <dbReference type="EMBL" id="CAB5507630.1"/>
    </source>
</evidence>
<comment type="caution">
    <text evidence="1">The sequence shown here is derived from an EMBL/GenBank/DDBJ whole genome shotgun (WGS) entry which is preliminary data.</text>
</comment>
<keyword evidence="3" id="KW-1185">Reference proteome</keyword>
<accession>A0ABM8M5D0</accession>
<evidence type="ECO:0000313" key="3">
    <source>
        <dbReference type="Proteomes" id="UP000626656"/>
    </source>
</evidence>
<dbReference type="Proteomes" id="UP000626656">
    <property type="component" value="Unassembled WGS sequence"/>
</dbReference>
<proteinExistence type="predicted"/>
<dbReference type="EMBL" id="CAHJWF010000439">
    <property type="protein sequence ID" value="CAB5507630.1"/>
    <property type="molecule type" value="Genomic_DNA"/>
</dbReference>
<organism evidence="1 3">
    <name type="scientific">Bathymodiolus thermophilus thioautotrophic gill symbiont</name>
    <dbReference type="NCBI Taxonomy" id="2360"/>
    <lineage>
        <taxon>Bacteria</taxon>
        <taxon>Pseudomonadati</taxon>
        <taxon>Pseudomonadota</taxon>
        <taxon>Gammaproteobacteria</taxon>
        <taxon>sulfur-oxidizing symbionts</taxon>
    </lineage>
</organism>
<dbReference type="EMBL" id="CAHJWF010000006">
    <property type="protein sequence ID" value="CAB5496356.1"/>
    <property type="molecule type" value="Genomic_DNA"/>
</dbReference>
<sequence>HIQFISGLITNIDDYIVFYNYRRFHQILKILTYENMSADKFWIMSGSIFGFFWYKRP</sequence>
<reference evidence="1 3" key="1">
    <citation type="submission" date="2020-05" db="EMBL/GenBank/DDBJ databases">
        <authorList>
            <person name="Petersen J."/>
            <person name="Sayavedra L."/>
        </authorList>
    </citation>
    <scope>NUCLEOTIDE SEQUENCE [LARGE SCALE GENOMIC DNA]</scope>
    <source>
        <strain evidence="1">B azoricus SOX ET2 1586I</strain>
    </source>
</reference>
<evidence type="ECO:0000313" key="1">
    <source>
        <dbReference type="EMBL" id="CAB5496356.1"/>
    </source>
</evidence>
<feature type="non-terminal residue" evidence="1">
    <location>
        <position position="1"/>
    </location>
</feature>
<protein>
    <submittedName>
        <fullName evidence="1">Uncharacterized protein</fullName>
    </submittedName>
</protein>
<gene>
    <name evidence="1" type="ORF">AZO1586I_13</name>
    <name evidence="2" type="ORF">AZO1586I_1929</name>
</gene>